<proteinExistence type="predicted"/>
<dbReference type="Proteomes" id="UP000789525">
    <property type="component" value="Unassembled WGS sequence"/>
</dbReference>
<protein>
    <submittedName>
        <fullName evidence="1">2561_t:CDS:1</fullName>
    </submittedName>
</protein>
<accession>A0ACA9P1D8</accession>
<reference evidence="1" key="1">
    <citation type="submission" date="2021-06" db="EMBL/GenBank/DDBJ databases">
        <authorList>
            <person name="Kallberg Y."/>
            <person name="Tangrot J."/>
            <person name="Rosling A."/>
        </authorList>
    </citation>
    <scope>NUCLEOTIDE SEQUENCE</scope>
    <source>
        <strain evidence="1">CL356</strain>
    </source>
</reference>
<name>A0ACA9P1D8_9GLOM</name>
<comment type="caution">
    <text evidence="1">The sequence shown here is derived from an EMBL/GenBank/DDBJ whole genome shotgun (WGS) entry which is preliminary data.</text>
</comment>
<sequence length="666" mass="73642">ELSGEELARRLRERYAQRDQIVEELASVPQRMLMPSVNDPNLWQVKVKPGRERDIVLNLFRKTMDFEAKGKPLQIISVFERESIQGYIYVESRSKEAVITACANLIGVYRRDPILIPINEMAPLLQLKKKEFTIAPGAWVRLKRGKHQGDLAQVMDVTDTGEEVGIRFLPRIDMNPKETELGDGKTKRKRAATAVGRPPARHFNPEEIIRVHGKKMVVRKGPSWIYQGDTYTDGFVEKDIRVSALVTENVNPTLDELAIFLGQGKDGNQGSAANLEALAEAVRRPATVALQPGDHVEVYQGEQNGVQGVVDSVIGDVILIRGAGIELEGQMIEVPSKYVRKRFTPGEHVKVMSGQNTDETGMVVSVKGDLVTFISDLTETEITVFSKDLRTAAEVGSSSNVTAGVIYRTERDSFRVLDQNGQTRLVKPHQITMRRDSRRVVSTDAEGNELRVGDNVKEIDGEGRKGVVMHIHQAIYAFLHNREIVQDGGIFVTRCRSLAPIAPKGTPKPGGMDLTKMNPAVAGGMGGAPSMSRGPRDKLIGTIIRIIKGTQKGYQGVIKDVNGPQCRVELSTNNRIITIEKDKLRRDLVDSFIQVRRGACLELLEDGAPQVVVLQIRTIQTEVEHQDGVHLDELQIPMLVIGHLLGVLGLTPRTPTSMVVKHPPGT</sequence>
<organism evidence="1 2">
    <name type="scientific">Acaulospora colombiana</name>
    <dbReference type="NCBI Taxonomy" id="27376"/>
    <lineage>
        <taxon>Eukaryota</taxon>
        <taxon>Fungi</taxon>
        <taxon>Fungi incertae sedis</taxon>
        <taxon>Mucoromycota</taxon>
        <taxon>Glomeromycotina</taxon>
        <taxon>Glomeromycetes</taxon>
        <taxon>Diversisporales</taxon>
        <taxon>Acaulosporaceae</taxon>
        <taxon>Acaulospora</taxon>
    </lineage>
</organism>
<evidence type="ECO:0000313" key="2">
    <source>
        <dbReference type="Proteomes" id="UP000789525"/>
    </source>
</evidence>
<keyword evidence="2" id="KW-1185">Reference proteome</keyword>
<feature type="non-terminal residue" evidence="1">
    <location>
        <position position="1"/>
    </location>
</feature>
<gene>
    <name evidence="1" type="ORF">ACOLOM_LOCUS9586</name>
</gene>
<dbReference type="EMBL" id="CAJVPT010028172">
    <property type="protein sequence ID" value="CAG8686416.1"/>
    <property type="molecule type" value="Genomic_DNA"/>
</dbReference>
<feature type="non-terminal residue" evidence="1">
    <location>
        <position position="666"/>
    </location>
</feature>
<evidence type="ECO:0000313" key="1">
    <source>
        <dbReference type="EMBL" id="CAG8686416.1"/>
    </source>
</evidence>